<dbReference type="PANTHER" id="PTHR43798">
    <property type="entry name" value="MONOACYLGLYCEROL LIPASE"/>
    <property type="match status" value="1"/>
</dbReference>
<organism evidence="3 4">
    <name type="scientific">Nocardioides malaquae</name>
    <dbReference type="NCBI Taxonomy" id="2773426"/>
    <lineage>
        <taxon>Bacteria</taxon>
        <taxon>Bacillati</taxon>
        <taxon>Actinomycetota</taxon>
        <taxon>Actinomycetes</taxon>
        <taxon>Propionibacteriales</taxon>
        <taxon>Nocardioidaceae</taxon>
        <taxon>Nocardioides</taxon>
    </lineage>
</organism>
<dbReference type="GO" id="GO:0016787">
    <property type="term" value="F:hydrolase activity"/>
    <property type="evidence" value="ECO:0007669"/>
    <property type="project" value="UniProtKB-KW"/>
</dbReference>
<dbReference type="EMBL" id="JADCSA010000001">
    <property type="protein sequence ID" value="MBE7323267.1"/>
    <property type="molecule type" value="Genomic_DNA"/>
</dbReference>
<dbReference type="SUPFAM" id="SSF53474">
    <property type="entry name" value="alpha/beta-Hydrolases"/>
    <property type="match status" value="1"/>
</dbReference>
<evidence type="ECO:0000259" key="2">
    <source>
        <dbReference type="Pfam" id="PF12146"/>
    </source>
</evidence>
<name>A0ABR9RPW9_9ACTN</name>
<comment type="caution">
    <text evidence="3">The sequence shown here is derived from an EMBL/GenBank/DDBJ whole genome shotgun (WGS) entry which is preliminary data.</text>
</comment>
<sequence>MTDESSAPLSLPARPELTGGRRIGVMVSHGFTGSPHSVRPWALSLAERGYAVELPLLPGHGSTWQEMNTTTWEDWYGAVRAAHDKLAEENDDVLVAGLSMGGTLALRLAADLGDAVAGVIVVNAAVATRRKDVLVLPFAKHVLGSLPAIGNDLKKNGVDERAYDRTPLRAAHSMMQAWKVLRDDLPRVTAPVLFFKSAVDHVVDDSSLPIVRAGVSSREFIELVLPDSYHVATLDNDAQTIFDESAAFVARVTDPANGRTGPRSA</sequence>
<evidence type="ECO:0000256" key="1">
    <source>
        <dbReference type="ARBA" id="ARBA00022801"/>
    </source>
</evidence>
<accession>A0ABR9RPW9</accession>
<keyword evidence="4" id="KW-1185">Reference proteome</keyword>
<dbReference type="InterPro" id="IPR050266">
    <property type="entry name" value="AB_hydrolase_sf"/>
</dbReference>
<reference evidence="3 4" key="1">
    <citation type="submission" date="2020-10" db="EMBL/GenBank/DDBJ databases">
        <title>Nocardioides sp. isolated from sludge.</title>
        <authorList>
            <person name="Zhang X."/>
        </authorList>
    </citation>
    <scope>NUCLEOTIDE SEQUENCE [LARGE SCALE GENOMIC DNA]</scope>
    <source>
        <strain evidence="3 4">Y6</strain>
    </source>
</reference>
<evidence type="ECO:0000313" key="3">
    <source>
        <dbReference type="EMBL" id="MBE7323267.1"/>
    </source>
</evidence>
<feature type="domain" description="Serine aminopeptidase S33" evidence="2">
    <location>
        <begin position="25"/>
        <end position="230"/>
    </location>
</feature>
<dbReference type="InterPro" id="IPR012354">
    <property type="entry name" value="Esterase_lipase"/>
</dbReference>
<dbReference type="Gene3D" id="3.40.50.1820">
    <property type="entry name" value="alpha/beta hydrolase"/>
    <property type="match status" value="1"/>
</dbReference>
<dbReference type="PANTHER" id="PTHR43798:SF31">
    <property type="entry name" value="AB HYDROLASE SUPERFAMILY PROTEIN YCLE"/>
    <property type="match status" value="1"/>
</dbReference>
<dbReference type="PIRSF" id="PIRSF017388">
    <property type="entry name" value="Esterase_lipase"/>
    <property type="match status" value="1"/>
</dbReference>
<gene>
    <name evidence="3" type="ORF">IEQ44_01195</name>
</gene>
<dbReference type="Pfam" id="PF12146">
    <property type="entry name" value="Hydrolase_4"/>
    <property type="match status" value="1"/>
</dbReference>
<proteinExistence type="predicted"/>
<dbReference type="RefSeq" id="WP_193636579.1">
    <property type="nucleotide sequence ID" value="NZ_JADCSA010000001.1"/>
</dbReference>
<dbReference type="InterPro" id="IPR022742">
    <property type="entry name" value="Hydrolase_4"/>
</dbReference>
<evidence type="ECO:0000313" key="4">
    <source>
        <dbReference type="Proteomes" id="UP000756387"/>
    </source>
</evidence>
<dbReference type="Proteomes" id="UP000756387">
    <property type="component" value="Unassembled WGS sequence"/>
</dbReference>
<dbReference type="InterPro" id="IPR029058">
    <property type="entry name" value="AB_hydrolase_fold"/>
</dbReference>
<keyword evidence="1 3" id="KW-0378">Hydrolase</keyword>
<protein>
    <submittedName>
        <fullName evidence="3">Alpha/beta fold hydrolase</fullName>
    </submittedName>
</protein>